<name>A0A1S8LBE9_9CLOT</name>
<evidence type="ECO:0000256" key="2">
    <source>
        <dbReference type="ARBA" id="ARBA00022490"/>
    </source>
</evidence>
<dbReference type="Pfam" id="PF22381">
    <property type="entry name" value="Staph_reg_Sar_Rot"/>
    <property type="match status" value="1"/>
</dbReference>
<dbReference type="EMBL" id="CP096983">
    <property type="protein sequence ID" value="URZ11955.1"/>
    <property type="molecule type" value="Genomic_DNA"/>
</dbReference>
<dbReference type="GO" id="GO:0006950">
    <property type="term" value="P:response to stress"/>
    <property type="evidence" value="ECO:0007669"/>
    <property type="project" value="TreeGrafter"/>
</dbReference>
<dbReference type="SMART" id="SM00347">
    <property type="entry name" value="HTH_MARR"/>
    <property type="match status" value="1"/>
</dbReference>
<dbReference type="InterPro" id="IPR000835">
    <property type="entry name" value="HTH_MarR-typ"/>
</dbReference>
<dbReference type="PROSITE" id="PS50995">
    <property type="entry name" value="HTH_MARR_2"/>
    <property type="match status" value="1"/>
</dbReference>
<dbReference type="Gene3D" id="1.10.10.10">
    <property type="entry name" value="Winged helix-like DNA-binding domain superfamily/Winged helix DNA-binding domain"/>
    <property type="match status" value="1"/>
</dbReference>
<proteinExistence type="predicted"/>
<keyword evidence="3" id="KW-0805">Transcription regulation</keyword>
<evidence type="ECO:0000256" key="4">
    <source>
        <dbReference type="ARBA" id="ARBA00023125"/>
    </source>
</evidence>
<dbReference type="InterPro" id="IPR036390">
    <property type="entry name" value="WH_DNA-bd_sf"/>
</dbReference>
<keyword evidence="7" id="KW-1185">Reference proteome</keyword>
<protein>
    <submittedName>
        <fullName evidence="6">Organic hydroperoxide resistance transcriptional regulator</fullName>
    </submittedName>
</protein>
<dbReference type="Proteomes" id="UP000190951">
    <property type="component" value="Chromosome"/>
</dbReference>
<evidence type="ECO:0000256" key="3">
    <source>
        <dbReference type="ARBA" id="ARBA00023015"/>
    </source>
</evidence>
<dbReference type="InterPro" id="IPR055166">
    <property type="entry name" value="Transc_reg_Sar_Rot_HTH"/>
</dbReference>
<dbReference type="RefSeq" id="WP_077832985.1">
    <property type="nucleotide sequence ID" value="NZ_CP096983.1"/>
</dbReference>
<dbReference type="GO" id="GO:0003677">
    <property type="term" value="F:DNA binding"/>
    <property type="evidence" value="ECO:0007669"/>
    <property type="project" value="UniProtKB-KW"/>
</dbReference>
<sequence>MKNDEQLKLKNQLCFSIYASSRAITKIYKPFLNKLNLTYPQYLVMLVLWEENSITLKDLGNKLYLDSGTLTPLLKRLEGLDLISRKRSSEDERLLFVNITEKGKKLKENALDIPICVLQSTNTDIETLKRIKTDIDILLKNLSHQ</sequence>
<dbReference type="GO" id="GO:0005737">
    <property type="term" value="C:cytoplasm"/>
    <property type="evidence" value="ECO:0007669"/>
    <property type="project" value="UniProtKB-SubCell"/>
</dbReference>
<evidence type="ECO:0000313" key="7">
    <source>
        <dbReference type="Proteomes" id="UP000190951"/>
    </source>
</evidence>
<keyword evidence="2" id="KW-0963">Cytoplasm</keyword>
<organism evidence="6 7">
    <name type="scientific">Clostridium felsineum</name>
    <dbReference type="NCBI Taxonomy" id="36839"/>
    <lineage>
        <taxon>Bacteria</taxon>
        <taxon>Bacillati</taxon>
        <taxon>Bacillota</taxon>
        <taxon>Clostridia</taxon>
        <taxon>Eubacteriales</taxon>
        <taxon>Clostridiaceae</taxon>
        <taxon>Clostridium</taxon>
    </lineage>
</organism>
<keyword evidence="4" id="KW-0238">DNA-binding</keyword>
<accession>A0A1S8LBE9</accession>
<dbReference type="FunFam" id="1.10.10.10:FF:000163">
    <property type="entry name" value="MarR family transcriptional regulator"/>
    <property type="match status" value="1"/>
</dbReference>
<evidence type="ECO:0000256" key="1">
    <source>
        <dbReference type="ARBA" id="ARBA00004496"/>
    </source>
</evidence>
<dbReference type="InterPro" id="IPR036388">
    <property type="entry name" value="WH-like_DNA-bd_sf"/>
</dbReference>
<evidence type="ECO:0000256" key="5">
    <source>
        <dbReference type="ARBA" id="ARBA00023163"/>
    </source>
</evidence>
<dbReference type="GO" id="GO:0003700">
    <property type="term" value="F:DNA-binding transcription factor activity"/>
    <property type="evidence" value="ECO:0007669"/>
    <property type="project" value="InterPro"/>
</dbReference>
<reference evidence="6 7" key="1">
    <citation type="submission" date="2022-04" db="EMBL/GenBank/DDBJ databases">
        <title>Genome sequence of C. roseum typestrain.</title>
        <authorList>
            <person name="Poehlein A."/>
            <person name="Schoch T."/>
            <person name="Duerre P."/>
            <person name="Daniel R."/>
        </authorList>
    </citation>
    <scope>NUCLEOTIDE SEQUENCE [LARGE SCALE GENOMIC DNA]</scope>
    <source>
        <strain evidence="6 7">DSM 7320</strain>
    </source>
</reference>
<dbReference type="KEGG" id="crw:CROST_026720"/>
<dbReference type="SUPFAM" id="SSF46785">
    <property type="entry name" value="Winged helix' DNA-binding domain"/>
    <property type="match status" value="1"/>
</dbReference>
<dbReference type="PANTHER" id="PTHR33164">
    <property type="entry name" value="TRANSCRIPTIONAL REGULATOR, MARR FAMILY"/>
    <property type="match status" value="1"/>
</dbReference>
<evidence type="ECO:0000313" key="6">
    <source>
        <dbReference type="EMBL" id="URZ11955.1"/>
    </source>
</evidence>
<gene>
    <name evidence="6" type="primary">ohrR</name>
    <name evidence="6" type="ORF">CROST_026720</name>
</gene>
<keyword evidence="5" id="KW-0804">Transcription</keyword>
<dbReference type="STRING" id="84029.CROST_13370"/>
<comment type="subcellular location">
    <subcellularLocation>
        <location evidence="1">Cytoplasm</location>
    </subcellularLocation>
</comment>
<dbReference type="AlphaFoldDB" id="A0A1S8LBE9"/>
<dbReference type="InterPro" id="IPR039422">
    <property type="entry name" value="MarR/SlyA-like"/>
</dbReference>
<dbReference type="PANTHER" id="PTHR33164:SF5">
    <property type="entry name" value="ORGANIC HYDROPEROXIDE RESISTANCE TRANSCRIPTIONAL REGULATOR"/>
    <property type="match status" value="1"/>
</dbReference>